<feature type="compositionally biased region" description="Basic and acidic residues" evidence="1">
    <location>
        <begin position="1"/>
        <end position="10"/>
    </location>
</feature>
<gene>
    <name evidence="2" type="ORF">BGZ65_008793</name>
</gene>
<organism evidence="2 3">
    <name type="scientific">Modicella reniformis</name>
    <dbReference type="NCBI Taxonomy" id="1440133"/>
    <lineage>
        <taxon>Eukaryota</taxon>
        <taxon>Fungi</taxon>
        <taxon>Fungi incertae sedis</taxon>
        <taxon>Mucoromycota</taxon>
        <taxon>Mortierellomycotina</taxon>
        <taxon>Mortierellomycetes</taxon>
        <taxon>Mortierellales</taxon>
        <taxon>Mortierellaceae</taxon>
        <taxon>Modicella</taxon>
    </lineage>
</organism>
<sequence>DHDTVEKKDSQINGADKNGAQVNDDVGDEDEEDTANLMSGDLFFDGESHSCRGKRSVKEEWFNRYLKVEVVCLTIEVKMWSRHLSGTQHIDCHSNVI</sequence>
<dbReference type="EMBL" id="JAAAHW010007566">
    <property type="protein sequence ID" value="KAF9947460.1"/>
    <property type="molecule type" value="Genomic_DNA"/>
</dbReference>
<reference evidence="2" key="1">
    <citation type="journal article" date="2020" name="Fungal Divers.">
        <title>Resolving the Mortierellaceae phylogeny through synthesis of multi-gene phylogenetics and phylogenomics.</title>
        <authorList>
            <person name="Vandepol N."/>
            <person name="Liber J."/>
            <person name="Desiro A."/>
            <person name="Na H."/>
            <person name="Kennedy M."/>
            <person name="Barry K."/>
            <person name="Grigoriev I.V."/>
            <person name="Miller A.N."/>
            <person name="O'Donnell K."/>
            <person name="Stajich J.E."/>
            <person name="Bonito G."/>
        </authorList>
    </citation>
    <scope>NUCLEOTIDE SEQUENCE</scope>
    <source>
        <strain evidence="2">MES-2147</strain>
    </source>
</reference>
<feature type="region of interest" description="Disordered" evidence="1">
    <location>
        <begin position="1"/>
        <end position="33"/>
    </location>
</feature>
<name>A0A9P6IWW9_9FUNG</name>
<keyword evidence="3" id="KW-1185">Reference proteome</keyword>
<feature type="non-terminal residue" evidence="2">
    <location>
        <position position="1"/>
    </location>
</feature>
<proteinExistence type="predicted"/>
<evidence type="ECO:0000313" key="3">
    <source>
        <dbReference type="Proteomes" id="UP000749646"/>
    </source>
</evidence>
<evidence type="ECO:0000313" key="2">
    <source>
        <dbReference type="EMBL" id="KAF9947460.1"/>
    </source>
</evidence>
<comment type="caution">
    <text evidence="2">The sequence shown here is derived from an EMBL/GenBank/DDBJ whole genome shotgun (WGS) entry which is preliminary data.</text>
</comment>
<evidence type="ECO:0000256" key="1">
    <source>
        <dbReference type="SAM" id="MobiDB-lite"/>
    </source>
</evidence>
<dbReference type="Proteomes" id="UP000749646">
    <property type="component" value="Unassembled WGS sequence"/>
</dbReference>
<dbReference type="AlphaFoldDB" id="A0A9P6IWW9"/>
<feature type="non-terminal residue" evidence="2">
    <location>
        <position position="97"/>
    </location>
</feature>
<accession>A0A9P6IWW9</accession>
<protein>
    <submittedName>
        <fullName evidence="2">Uncharacterized protein</fullName>
    </submittedName>
</protein>